<accession>A0A3G2KFR3</accession>
<dbReference type="RefSeq" id="YP_009815445.1">
    <property type="nucleotide sequence ID" value="NC_048094.1"/>
</dbReference>
<proteinExistence type="predicted"/>
<reference evidence="1 2" key="1">
    <citation type="submission" date="2018-09" db="EMBL/GenBank/DDBJ databases">
        <authorList>
            <person name="Ulbrich M.C."/>
            <person name="Stoner T.H."/>
            <person name="Garlena R.A."/>
            <person name="Russell D.A."/>
            <person name="Pope W.H."/>
            <person name="Jacobs-Sera D."/>
            <person name="Hatfull G.F."/>
        </authorList>
    </citation>
    <scope>NUCLEOTIDE SEQUENCE [LARGE SCALE GENOMIC DNA]</scope>
</reference>
<dbReference type="GeneID" id="55006667"/>
<evidence type="ECO:0000313" key="2">
    <source>
        <dbReference type="Proteomes" id="UP000270965"/>
    </source>
</evidence>
<protein>
    <submittedName>
        <fullName evidence="1">Uncharacterized protein</fullName>
    </submittedName>
</protein>
<dbReference type="KEGG" id="vg:55006667"/>
<gene>
    <name evidence="1" type="primary">30</name>
    <name evidence="1" type="ORF">PBI_EILEEN_30</name>
</gene>
<name>A0A3G2KFR3_9CAUD</name>
<organism evidence="1 2">
    <name type="scientific">Arthrobacter phage Eileen</name>
    <dbReference type="NCBI Taxonomy" id="2419956"/>
    <lineage>
        <taxon>Viruses</taxon>
        <taxon>Duplodnaviria</taxon>
        <taxon>Heunggongvirae</taxon>
        <taxon>Uroviricota</taxon>
        <taxon>Caudoviricetes</taxon>
        <taxon>Bridgettevirus</taxon>
        <taxon>Bridgettevirus eileen</taxon>
    </lineage>
</organism>
<sequence length="30" mass="3212">MVIAEDLAATFAPATFELHEGPVAVQQVKK</sequence>
<dbReference type="EMBL" id="MH834611">
    <property type="protein sequence ID" value="AYN57819.1"/>
    <property type="molecule type" value="Genomic_DNA"/>
</dbReference>
<keyword evidence="2" id="KW-1185">Reference proteome</keyword>
<dbReference type="Proteomes" id="UP000270965">
    <property type="component" value="Segment"/>
</dbReference>
<evidence type="ECO:0000313" key="1">
    <source>
        <dbReference type="EMBL" id="AYN57819.1"/>
    </source>
</evidence>